<evidence type="ECO:0000313" key="2">
    <source>
        <dbReference type="Ensembl" id="ENSFCTP00005053972.1"/>
    </source>
</evidence>
<accession>A0ABI8A4B8</accession>
<evidence type="ECO:0000256" key="1">
    <source>
        <dbReference type="SAM" id="Phobius"/>
    </source>
</evidence>
<feature type="transmembrane region" description="Helical" evidence="1">
    <location>
        <begin position="84"/>
        <end position="107"/>
    </location>
</feature>
<reference evidence="2 3" key="1">
    <citation type="submission" date="2021-02" db="EMBL/GenBank/DDBJ databases">
        <title>Safari Cat Assemblies.</title>
        <authorList>
            <person name="Bredemeyer K.R."/>
            <person name="Murphy W.J."/>
        </authorList>
    </citation>
    <scope>NUCLEOTIDE SEQUENCE [LARGE SCALE GENOMIC DNA]</scope>
</reference>
<proteinExistence type="predicted"/>
<name>A0ABI8A4B8_FELCA</name>
<keyword evidence="1" id="KW-0472">Membrane</keyword>
<evidence type="ECO:0008006" key="4">
    <source>
        <dbReference type="Google" id="ProtNLM"/>
    </source>
</evidence>
<organism evidence="2 3">
    <name type="scientific">Felis catus</name>
    <name type="common">Cat</name>
    <name type="synonym">Felis silvestris catus</name>
    <dbReference type="NCBI Taxonomy" id="9685"/>
    <lineage>
        <taxon>Eukaryota</taxon>
        <taxon>Metazoa</taxon>
        <taxon>Chordata</taxon>
        <taxon>Craniata</taxon>
        <taxon>Vertebrata</taxon>
        <taxon>Euteleostomi</taxon>
        <taxon>Mammalia</taxon>
        <taxon>Eutheria</taxon>
        <taxon>Laurasiatheria</taxon>
        <taxon>Carnivora</taxon>
        <taxon>Feliformia</taxon>
        <taxon>Felidae</taxon>
        <taxon>Felinae</taxon>
        <taxon>Felis</taxon>
    </lineage>
</organism>
<protein>
    <recommendedName>
        <fullName evidence="4">Transmembrane protein 107</fullName>
    </recommendedName>
</protein>
<feature type="transmembrane region" description="Helical" evidence="1">
    <location>
        <begin position="12"/>
        <end position="37"/>
    </location>
</feature>
<keyword evidence="1" id="KW-1133">Transmembrane helix</keyword>
<sequence length="112" mass="12784">MLAILTGVRWYLIVVLICISLMMSDVEHFFMCLLAIWMSSLEKCLFMSFAHFFTGLFVFGVLSLRSSLKILDPNPLSDMSFANIFSHSVSCLLVLLLVSFAVQKFFILMRSQ</sequence>
<reference evidence="2" key="3">
    <citation type="submission" date="2025-09" db="UniProtKB">
        <authorList>
            <consortium name="Ensembl"/>
        </authorList>
    </citation>
    <scope>IDENTIFICATION</scope>
    <source>
        <strain evidence="2">breed Abyssinian</strain>
    </source>
</reference>
<dbReference type="Ensembl" id="ENSFCTT00005077071.1">
    <property type="protein sequence ID" value="ENSFCTP00005053972.1"/>
    <property type="gene ID" value="ENSFCTG00005027275.1"/>
</dbReference>
<feature type="transmembrane region" description="Helical" evidence="1">
    <location>
        <begin position="44"/>
        <end position="64"/>
    </location>
</feature>
<reference evidence="2" key="2">
    <citation type="submission" date="2025-08" db="UniProtKB">
        <authorList>
            <consortium name="Ensembl"/>
        </authorList>
    </citation>
    <scope>IDENTIFICATION</scope>
    <source>
        <strain evidence="2">breed Abyssinian</strain>
    </source>
</reference>
<dbReference type="Proteomes" id="UP000823872">
    <property type="component" value="Chromosome A3"/>
</dbReference>
<keyword evidence="3" id="KW-1185">Reference proteome</keyword>
<evidence type="ECO:0000313" key="3">
    <source>
        <dbReference type="Proteomes" id="UP000823872"/>
    </source>
</evidence>
<dbReference type="GeneTree" id="ENSGT01140000286485"/>
<keyword evidence="1" id="KW-0812">Transmembrane</keyword>